<dbReference type="EMBL" id="JAUSWM010000001">
    <property type="protein sequence ID" value="MDQ0481174.1"/>
    <property type="molecule type" value="Genomic_DNA"/>
</dbReference>
<keyword evidence="1" id="KW-0540">Nuclease</keyword>
<dbReference type="PROSITE" id="PS51257">
    <property type="entry name" value="PROKAR_LIPOPROTEIN"/>
    <property type="match status" value="1"/>
</dbReference>
<dbReference type="PANTHER" id="PTHR12302">
    <property type="entry name" value="EBNA2 BINDING PROTEIN P100"/>
    <property type="match status" value="1"/>
</dbReference>
<feature type="chain" id="PRO_5046273639" evidence="5">
    <location>
        <begin position="20"/>
        <end position="233"/>
    </location>
</feature>
<dbReference type="CDD" id="cd00175">
    <property type="entry name" value="SNc"/>
    <property type="match status" value="1"/>
</dbReference>
<sequence>MRIHVMPLLILLIFLTACSTISSEPVKDNTIPATVDRVVDGDTLKVQVENREETIRLLLVDTPETKHPTKPVQPFGPEASQFAKDILEGKEVGIEIDVSERDKYGRLLAYVWIGDSMFNEMLLEEGLARVAYIYQPNVKYVDHFQSIQREAQEKGIGIWSLENYVQEEGFNESSKEKSEKPSSTGCDIKGNINSKGEKIYHIPDGAYYDMTIAEELFCSKAEAEEAGFRPSSR</sequence>
<protein>
    <submittedName>
        <fullName evidence="7">Micrococcal nuclease</fullName>
        <ecNumber evidence="7">3.1.31.1</ecNumber>
    </submittedName>
</protein>
<dbReference type="InterPro" id="IPR016071">
    <property type="entry name" value="Staphylococal_nuclease_OB-fold"/>
</dbReference>
<feature type="region of interest" description="Disordered" evidence="4">
    <location>
        <begin position="170"/>
        <end position="189"/>
    </location>
</feature>
<proteinExistence type="predicted"/>
<dbReference type="GeneID" id="301327460"/>
<comment type="caution">
    <text evidence="7">The sequence shown here is derived from an EMBL/GenBank/DDBJ whole genome shotgun (WGS) entry which is preliminary data.</text>
</comment>
<evidence type="ECO:0000256" key="5">
    <source>
        <dbReference type="SAM" id="SignalP"/>
    </source>
</evidence>
<dbReference type="RefSeq" id="WP_301551898.1">
    <property type="nucleotide sequence ID" value="NZ_JAQRMZ010000005.1"/>
</dbReference>
<dbReference type="GO" id="GO:1990599">
    <property type="term" value="F:3' overhang single-stranded DNA endodeoxyribonuclease activity"/>
    <property type="evidence" value="ECO:0007669"/>
    <property type="project" value="UniProtKB-EC"/>
</dbReference>
<dbReference type="Proteomes" id="UP001226720">
    <property type="component" value="Unassembled WGS sequence"/>
</dbReference>
<dbReference type="Pfam" id="PF00565">
    <property type="entry name" value="SNase"/>
    <property type="match status" value="1"/>
</dbReference>
<dbReference type="EC" id="3.1.31.1" evidence="7"/>
<reference evidence="7" key="1">
    <citation type="submission" date="2023-07" db="EMBL/GenBank/DDBJ databases">
        <title>Genomic Encyclopedia of Type Strains, Phase IV (KMG-IV): sequencing the most valuable type-strain genomes for metagenomic binning, comparative biology and taxonomic classification.</title>
        <authorList>
            <person name="Goeker M."/>
        </authorList>
    </citation>
    <scope>NUCLEOTIDE SEQUENCE [LARGE SCALE GENOMIC DNA]</scope>
    <source>
        <strain evidence="7">JSM 076093</strain>
    </source>
</reference>
<dbReference type="PROSITE" id="PS01123">
    <property type="entry name" value="TNASE_1"/>
    <property type="match status" value="1"/>
</dbReference>
<dbReference type="SUPFAM" id="SSF50199">
    <property type="entry name" value="Staphylococcal nuclease"/>
    <property type="match status" value="1"/>
</dbReference>
<organism evidence="7 8">
    <name type="scientific">Guptibacillus hwajinpoensis</name>
    <dbReference type="NCBI Taxonomy" id="208199"/>
    <lineage>
        <taxon>Bacteria</taxon>
        <taxon>Bacillati</taxon>
        <taxon>Bacillota</taxon>
        <taxon>Bacilli</taxon>
        <taxon>Bacillales</taxon>
        <taxon>Guptibacillaceae</taxon>
        <taxon>Guptibacillus</taxon>
    </lineage>
</organism>
<feature type="signal peptide" evidence="5">
    <location>
        <begin position="1"/>
        <end position="19"/>
    </location>
</feature>
<keyword evidence="5" id="KW-0732">Signal</keyword>
<gene>
    <name evidence="7" type="ORF">QO000_000127</name>
</gene>
<evidence type="ECO:0000256" key="2">
    <source>
        <dbReference type="ARBA" id="ARBA00022759"/>
    </source>
</evidence>
<name>A0ABU0JVP6_9BACL</name>
<dbReference type="PANTHER" id="PTHR12302:SF3">
    <property type="entry name" value="SERINE_THREONINE-PROTEIN KINASE 31"/>
    <property type="match status" value="1"/>
</dbReference>
<dbReference type="PROSITE" id="PS01284">
    <property type="entry name" value="TNASE_2"/>
    <property type="match status" value="1"/>
</dbReference>
<dbReference type="SMART" id="SM00318">
    <property type="entry name" value="SNc"/>
    <property type="match status" value="1"/>
</dbReference>
<keyword evidence="2" id="KW-0255">Endonuclease</keyword>
<evidence type="ECO:0000259" key="6">
    <source>
        <dbReference type="PROSITE" id="PS50830"/>
    </source>
</evidence>
<feature type="domain" description="TNase-like" evidence="6">
    <location>
        <begin position="29"/>
        <end position="161"/>
    </location>
</feature>
<dbReference type="PROSITE" id="PS50830">
    <property type="entry name" value="TNASE_3"/>
    <property type="match status" value="1"/>
</dbReference>
<dbReference type="Gene3D" id="2.40.50.90">
    <property type="match status" value="1"/>
</dbReference>
<evidence type="ECO:0000256" key="3">
    <source>
        <dbReference type="ARBA" id="ARBA00022801"/>
    </source>
</evidence>
<evidence type="ECO:0000256" key="1">
    <source>
        <dbReference type="ARBA" id="ARBA00022722"/>
    </source>
</evidence>
<keyword evidence="3 7" id="KW-0378">Hydrolase</keyword>
<accession>A0ABU0JVP6</accession>
<evidence type="ECO:0000313" key="8">
    <source>
        <dbReference type="Proteomes" id="UP001226720"/>
    </source>
</evidence>
<evidence type="ECO:0000313" key="7">
    <source>
        <dbReference type="EMBL" id="MDQ0481174.1"/>
    </source>
</evidence>
<evidence type="ECO:0000256" key="4">
    <source>
        <dbReference type="SAM" id="MobiDB-lite"/>
    </source>
</evidence>
<dbReference type="InterPro" id="IPR035437">
    <property type="entry name" value="SNase_OB-fold_sf"/>
</dbReference>
<dbReference type="InterPro" id="IPR002071">
    <property type="entry name" value="Thermonucl_AS"/>
</dbReference>
<keyword evidence="8" id="KW-1185">Reference proteome</keyword>